<dbReference type="Gene3D" id="1.20.1720.10">
    <property type="entry name" value="Multidrug resistance protein D"/>
    <property type="match status" value="2"/>
</dbReference>
<dbReference type="Proteomes" id="UP000240572">
    <property type="component" value="Unassembled WGS sequence"/>
</dbReference>
<feature type="transmembrane region" description="Helical" evidence="6">
    <location>
        <begin position="189"/>
        <end position="213"/>
    </location>
</feature>
<name>A0A2P8D7G7_9BACT</name>
<dbReference type="PANTHER" id="PTHR42718">
    <property type="entry name" value="MAJOR FACILITATOR SUPERFAMILY MULTIDRUG TRANSPORTER MFSC"/>
    <property type="match status" value="1"/>
</dbReference>
<dbReference type="CDD" id="cd17321">
    <property type="entry name" value="MFS_MMR_MDR_like"/>
    <property type="match status" value="1"/>
</dbReference>
<keyword evidence="4 6" id="KW-0472">Membrane</keyword>
<feature type="transmembrane region" description="Helical" evidence="6">
    <location>
        <begin position="225"/>
        <end position="244"/>
    </location>
</feature>
<dbReference type="SUPFAM" id="SSF103473">
    <property type="entry name" value="MFS general substrate transporter"/>
    <property type="match status" value="1"/>
</dbReference>
<evidence type="ECO:0000256" key="4">
    <source>
        <dbReference type="ARBA" id="ARBA00023136"/>
    </source>
</evidence>
<dbReference type="RefSeq" id="WP_106522201.1">
    <property type="nucleotide sequence ID" value="NZ_PYGD01000002.1"/>
</dbReference>
<feature type="transmembrane region" description="Helical" evidence="6">
    <location>
        <begin position="359"/>
        <end position="377"/>
    </location>
</feature>
<evidence type="ECO:0000259" key="7">
    <source>
        <dbReference type="PROSITE" id="PS50850"/>
    </source>
</evidence>
<dbReference type="InterPro" id="IPR036259">
    <property type="entry name" value="MFS_trans_sf"/>
</dbReference>
<evidence type="ECO:0000256" key="2">
    <source>
        <dbReference type="ARBA" id="ARBA00022692"/>
    </source>
</evidence>
<feature type="region of interest" description="Disordered" evidence="5">
    <location>
        <begin position="1"/>
        <end position="20"/>
    </location>
</feature>
<feature type="transmembrane region" description="Helical" evidence="6">
    <location>
        <begin position="34"/>
        <end position="55"/>
    </location>
</feature>
<evidence type="ECO:0000256" key="6">
    <source>
        <dbReference type="SAM" id="Phobius"/>
    </source>
</evidence>
<gene>
    <name evidence="8" type="ORF">B0I18_102146</name>
</gene>
<feature type="transmembrane region" description="Helical" evidence="6">
    <location>
        <begin position="67"/>
        <end position="87"/>
    </location>
</feature>
<dbReference type="GO" id="GO:0022857">
    <property type="term" value="F:transmembrane transporter activity"/>
    <property type="evidence" value="ECO:0007669"/>
    <property type="project" value="InterPro"/>
</dbReference>
<feature type="transmembrane region" description="Helical" evidence="6">
    <location>
        <begin position="334"/>
        <end position="352"/>
    </location>
</feature>
<feature type="transmembrane region" description="Helical" evidence="6">
    <location>
        <begin position="294"/>
        <end position="314"/>
    </location>
</feature>
<evidence type="ECO:0000256" key="1">
    <source>
        <dbReference type="ARBA" id="ARBA00004141"/>
    </source>
</evidence>
<dbReference type="PROSITE" id="PS50850">
    <property type="entry name" value="MFS"/>
    <property type="match status" value="1"/>
</dbReference>
<protein>
    <submittedName>
        <fullName evidence="8">MFS transporter</fullName>
    </submittedName>
</protein>
<evidence type="ECO:0000256" key="3">
    <source>
        <dbReference type="ARBA" id="ARBA00022989"/>
    </source>
</evidence>
<proteinExistence type="predicted"/>
<evidence type="ECO:0000313" key="8">
    <source>
        <dbReference type="EMBL" id="PSK93176.1"/>
    </source>
</evidence>
<dbReference type="PANTHER" id="PTHR42718:SF39">
    <property type="entry name" value="ACTINORHODIN TRANSPORTER-RELATED"/>
    <property type="match status" value="1"/>
</dbReference>
<feature type="transmembrane region" description="Helical" evidence="6">
    <location>
        <begin position="383"/>
        <end position="403"/>
    </location>
</feature>
<evidence type="ECO:0000256" key="5">
    <source>
        <dbReference type="SAM" id="MobiDB-lite"/>
    </source>
</evidence>
<dbReference type="InterPro" id="IPR011701">
    <property type="entry name" value="MFS"/>
</dbReference>
<keyword evidence="3 6" id="KW-1133">Transmembrane helix</keyword>
<dbReference type="InterPro" id="IPR020846">
    <property type="entry name" value="MFS_dom"/>
</dbReference>
<sequence>MPSKQTITRHPQCKPEPGEQPARQAITLQDKLRLLLISMSVFLCVLDLFIVNVAIPQIRQSMGGSTAESQFIIVLYVTGYGAFLVTGGKLGTRYGHKKIFQLALLAFMLCSLCCGLAQTPLQLNTGRLLQGISAAFMVPQGVALISGIFIQEAARSKALGIYGAIAGIASVLGQVLGGVLPALPLDFGAWRLIFLINIPIALGTVLAAAKLLPVIPARIQEPVQVRAQLVLIVLLVVFICQVVLAGEKGWTPVTALLISSTLAGLVLFIYRQYKQYRSGRNVLLNGAPFKYRSFRLAIAAAATYNLVQDAYFFINANYFQQGLRLGPAQTGMLFAFQGMGYVLASLCAVRYLYRYQERFMVSGLFLMIVCLLLHILFLNDGVVSPVTVAAILFFYGLGCGIVLPSMFTHAMHQLPAGVTPVASGIYLTAQQISIALGVSLLGRIYFQSGNGYYSATGAMIALLGITALIFCMGLYGAGRKRHTGTGVEAPDQNPCQV</sequence>
<reference evidence="8 9" key="1">
    <citation type="submission" date="2018-03" db="EMBL/GenBank/DDBJ databases">
        <title>Genomic Encyclopedia of Type Strains, Phase III (KMG-III): the genomes of soil and plant-associated and newly described type strains.</title>
        <authorList>
            <person name="Whitman W."/>
        </authorList>
    </citation>
    <scope>NUCLEOTIDE SEQUENCE [LARGE SCALE GENOMIC DNA]</scope>
    <source>
        <strain evidence="8 9">CGMCC 1.12700</strain>
    </source>
</reference>
<dbReference type="AlphaFoldDB" id="A0A2P8D7G7"/>
<accession>A0A2P8D7G7</accession>
<dbReference type="OrthoDB" id="783189at2"/>
<organism evidence="8 9">
    <name type="scientific">Taibaiella chishuiensis</name>
    <dbReference type="NCBI Taxonomy" id="1434707"/>
    <lineage>
        <taxon>Bacteria</taxon>
        <taxon>Pseudomonadati</taxon>
        <taxon>Bacteroidota</taxon>
        <taxon>Chitinophagia</taxon>
        <taxon>Chitinophagales</taxon>
        <taxon>Chitinophagaceae</taxon>
        <taxon>Taibaiella</taxon>
    </lineage>
</organism>
<comment type="subcellular location">
    <subcellularLocation>
        <location evidence="1">Membrane</location>
        <topology evidence="1">Multi-pass membrane protein</topology>
    </subcellularLocation>
</comment>
<comment type="caution">
    <text evidence="8">The sequence shown here is derived from an EMBL/GenBank/DDBJ whole genome shotgun (WGS) entry which is preliminary data.</text>
</comment>
<keyword evidence="2 6" id="KW-0812">Transmembrane</keyword>
<dbReference type="EMBL" id="PYGD01000002">
    <property type="protein sequence ID" value="PSK93176.1"/>
    <property type="molecule type" value="Genomic_DNA"/>
</dbReference>
<feature type="transmembrane region" description="Helical" evidence="6">
    <location>
        <begin position="99"/>
        <end position="119"/>
    </location>
</feature>
<feature type="domain" description="Major facilitator superfamily (MFS) profile" evidence="7">
    <location>
        <begin position="33"/>
        <end position="479"/>
    </location>
</feature>
<keyword evidence="9" id="KW-1185">Reference proteome</keyword>
<feature type="transmembrane region" description="Helical" evidence="6">
    <location>
        <begin position="424"/>
        <end position="446"/>
    </location>
</feature>
<feature type="transmembrane region" description="Helical" evidence="6">
    <location>
        <begin position="250"/>
        <end position="273"/>
    </location>
</feature>
<feature type="transmembrane region" description="Helical" evidence="6">
    <location>
        <begin position="162"/>
        <end position="183"/>
    </location>
</feature>
<dbReference type="Pfam" id="PF07690">
    <property type="entry name" value="MFS_1"/>
    <property type="match status" value="1"/>
</dbReference>
<feature type="transmembrane region" description="Helical" evidence="6">
    <location>
        <begin position="131"/>
        <end position="150"/>
    </location>
</feature>
<evidence type="ECO:0000313" key="9">
    <source>
        <dbReference type="Proteomes" id="UP000240572"/>
    </source>
</evidence>
<feature type="transmembrane region" description="Helical" evidence="6">
    <location>
        <begin position="452"/>
        <end position="475"/>
    </location>
</feature>
<dbReference type="GO" id="GO:0016020">
    <property type="term" value="C:membrane"/>
    <property type="evidence" value="ECO:0007669"/>
    <property type="project" value="UniProtKB-SubCell"/>
</dbReference>